<dbReference type="Gene3D" id="2.60.40.1120">
    <property type="entry name" value="Carboxypeptidase-like, regulatory domain"/>
    <property type="match status" value="1"/>
</dbReference>
<evidence type="ECO:0000313" key="3">
    <source>
        <dbReference type="EMBL" id="GAA4312881.1"/>
    </source>
</evidence>
<name>A0ABP8FX72_9BACT</name>
<evidence type="ECO:0000259" key="2">
    <source>
        <dbReference type="Pfam" id="PF12866"/>
    </source>
</evidence>
<organism evidence="3 4">
    <name type="scientific">Compostibacter hankyongensis</name>
    <dbReference type="NCBI Taxonomy" id="1007089"/>
    <lineage>
        <taxon>Bacteria</taxon>
        <taxon>Pseudomonadati</taxon>
        <taxon>Bacteroidota</taxon>
        <taxon>Chitinophagia</taxon>
        <taxon>Chitinophagales</taxon>
        <taxon>Chitinophagaceae</taxon>
        <taxon>Compostibacter</taxon>
    </lineage>
</organism>
<sequence>MKQIAHCFFYMILALLASSCNVFEIDPYDAPGATLQGKLTNEAGDPFITEQPNGFKIRIIENGSPTPRDFWGRPDGTFFNSKIFRGKYKIVATDGAFFPVDTVEADVSGTTTIDFKIIPYLIIEADITAHGGDLVATYKIHKAAGAGKIKNARLLVTKWNPNVGMNYNDKSVMRDLSGITDGAIEGAEFTDNIPGYLEKGVTYYARVAVLADNTLGRYNFSDVFEIAVP</sequence>
<dbReference type="InterPro" id="IPR024278">
    <property type="entry name" value="DUF3823_N"/>
</dbReference>
<feature type="signal peptide" evidence="1">
    <location>
        <begin position="1"/>
        <end position="24"/>
    </location>
</feature>
<gene>
    <name evidence="3" type="ORF">GCM10023143_22810</name>
</gene>
<proteinExistence type="predicted"/>
<dbReference type="Gene3D" id="2.60.40.2060">
    <property type="match status" value="1"/>
</dbReference>
<protein>
    <submittedName>
        <fullName evidence="3">DUF3823 domain-containing protein</fullName>
    </submittedName>
</protein>
<reference evidence="4" key="1">
    <citation type="journal article" date="2019" name="Int. J. Syst. Evol. Microbiol.">
        <title>The Global Catalogue of Microorganisms (GCM) 10K type strain sequencing project: providing services to taxonomists for standard genome sequencing and annotation.</title>
        <authorList>
            <consortium name="The Broad Institute Genomics Platform"/>
            <consortium name="The Broad Institute Genome Sequencing Center for Infectious Disease"/>
            <person name="Wu L."/>
            <person name="Ma J."/>
        </authorList>
    </citation>
    <scope>NUCLEOTIDE SEQUENCE [LARGE SCALE GENOMIC DNA]</scope>
    <source>
        <strain evidence="4">JCM 17664</strain>
    </source>
</reference>
<dbReference type="Proteomes" id="UP001501207">
    <property type="component" value="Unassembled WGS sequence"/>
</dbReference>
<feature type="domain" description="DUF3823" evidence="2">
    <location>
        <begin position="34"/>
        <end position="117"/>
    </location>
</feature>
<feature type="chain" id="PRO_5046853808" evidence="1">
    <location>
        <begin position="25"/>
        <end position="229"/>
    </location>
</feature>
<dbReference type="Pfam" id="PF12866">
    <property type="entry name" value="DUF3823"/>
    <property type="match status" value="1"/>
</dbReference>
<comment type="caution">
    <text evidence="3">The sequence shown here is derived from an EMBL/GenBank/DDBJ whole genome shotgun (WGS) entry which is preliminary data.</text>
</comment>
<dbReference type="EMBL" id="BAABFN010000005">
    <property type="protein sequence ID" value="GAA4312881.1"/>
    <property type="molecule type" value="Genomic_DNA"/>
</dbReference>
<evidence type="ECO:0000256" key="1">
    <source>
        <dbReference type="SAM" id="SignalP"/>
    </source>
</evidence>
<keyword evidence="1" id="KW-0732">Signal</keyword>
<accession>A0ABP8FX72</accession>
<dbReference type="PROSITE" id="PS51257">
    <property type="entry name" value="PROKAR_LIPOPROTEIN"/>
    <property type="match status" value="1"/>
</dbReference>
<dbReference type="RefSeq" id="WP_344979367.1">
    <property type="nucleotide sequence ID" value="NZ_BAABFN010000005.1"/>
</dbReference>
<keyword evidence="4" id="KW-1185">Reference proteome</keyword>
<evidence type="ECO:0000313" key="4">
    <source>
        <dbReference type="Proteomes" id="UP001501207"/>
    </source>
</evidence>